<dbReference type="GO" id="GO:0006096">
    <property type="term" value="P:glycolytic process"/>
    <property type="evidence" value="ECO:0007669"/>
    <property type="project" value="UniProtKB-UniRule"/>
</dbReference>
<evidence type="ECO:0000313" key="9">
    <source>
        <dbReference type="EMBL" id="BBI01433.1"/>
    </source>
</evidence>
<dbReference type="GO" id="GO:0048029">
    <property type="term" value="F:monosaccharide binding"/>
    <property type="evidence" value="ECO:0007669"/>
    <property type="project" value="TreeGrafter"/>
</dbReference>
<dbReference type="PROSITE" id="PS00174">
    <property type="entry name" value="P_GLUCOSE_ISOMERASE_2"/>
    <property type="match status" value="1"/>
</dbReference>
<name>A0A455TAS1_9GAMM</name>
<comment type="catalytic activity">
    <reaction evidence="6 7 8">
        <text>alpha-D-glucose 6-phosphate = beta-D-fructose 6-phosphate</text>
        <dbReference type="Rhea" id="RHEA:11816"/>
        <dbReference type="ChEBI" id="CHEBI:57634"/>
        <dbReference type="ChEBI" id="CHEBI:58225"/>
        <dbReference type="EC" id="5.3.1.9"/>
    </reaction>
</comment>
<keyword evidence="4 7" id="KW-0324">Glycolysis</keyword>
<dbReference type="InterPro" id="IPR001672">
    <property type="entry name" value="G6P_Isomerase"/>
</dbReference>
<keyword evidence="3 7" id="KW-0312">Gluconeogenesis</keyword>
<comment type="function">
    <text evidence="7">Catalyzes the reversible isomerization of glucose-6-phosphate to fructose-6-phosphate.</text>
</comment>
<evidence type="ECO:0000256" key="1">
    <source>
        <dbReference type="ARBA" id="ARBA00004926"/>
    </source>
</evidence>
<dbReference type="SUPFAM" id="SSF53697">
    <property type="entry name" value="SIS domain"/>
    <property type="match status" value="1"/>
</dbReference>
<evidence type="ECO:0000256" key="5">
    <source>
        <dbReference type="ARBA" id="ARBA00023235"/>
    </source>
</evidence>
<dbReference type="EMBL" id="AP019379">
    <property type="protein sequence ID" value="BBI01433.1"/>
    <property type="molecule type" value="Genomic_DNA"/>
</dbReference>
<dbReference type="GO" id="GO:0004347">
    <property type="term" value="F:glucose-6-phosphate isomerase activity"/>
    <property type="evidence" value="ECO:0007669"/>
    <property type="project" value="UniProtKB-UniRule"/>
</dbReference>
<organism evidence="9 10">
    <name type="scientific">Buchnera aphidicola</name>
    <name type="common">Nipponaphis monzeni</name>
    <dbReference type="NCBI Taxonomy" id="2495405"/>
    <lineage>
        <taxon>Bacteria</taxon>
        <taxon>Pseudomonadati</taxon>
        <taxon>Pseudomonadota</taxon>
        <taxon>Gammaproteobacteria</taxon>
        <taxon>Enterobacterales</taxon>
        <taxon>Erwiniaceae</taxon>
        <taxon>Buchnera</taxon>
    </lineage>
</organism>
<keyword evidence="10" id="KW-1185">Reference proteome</keyword>
<dbReference type="UniPathway" id="UPA00109">
    <property type="reaction ID" value="UER00181"/>
</dbReference>
<feature type="active site" evidence="7">
    <location>
        <position position="511"/>
    </location>
</feature>
<dbReference type="InterPro" id="IPR035476">
    <property type="entry name" value="SIS_PGI_1"/>
</dbReference>
<dbReference type="PROSITE" id="PS00765">
    <property type="entry name" value="P_GLUCOSE_ISOMERASE_1"/>
    <property type="match status" value="1"/>
</dbReference>
<feature type="active site" description="Proton donor" evidence="7">
    <location>
        <position position="355"/>
    </location>
</feature>
<keyword evidence="7" id="KW-0963">Cytoplasm</keyword>
<dbReference type="HAMAP" id="MF_00473">
    <property type="entry name" value="G6P_isomerase"/>
    <property type="match status" value="1"/>
</dbReference>
<evidence type="ECO:0000313" key="10">
    <source>
        <dbReference type="Proteomes" id="UP000317544"/>
    </source>
</evidence>
<comment type="subcellular location">
    <subcellularLocation>
        <location evidence="7">Cytoplasm</location>
    </subcellularLocation>
</comment>
<keyword evidence="5 7" id="KW-0413">Isomerase</keyword>
<dbReference type="PANTHER" id="PTHR11469">
    <property type="entry name" value="GLUCOSE-6-PHOSPHATE ISOMERASE"/>
    <property type="match status" value="1"/>
</dbReference>
<protein>
    <recommendedName>
        <fullName evidence="7">Glucose-6-phosphate isomerase</fullName>
        <shortName evidence="7">GPI</shortName>
        <ecNumber evidence="7">5.3.1.9</ecNumber>
    </recommendedName>
    <alternativeName>
        <fullName evidence="7">Phosphoglucose isomerase</fullName>
        <shortName evidence="7">PGI</shortName>
    </alternativeName>
    <alternativeName>
        <fullName evidence="7">Phosphohexose isomerase</fullName>
        <shortName evidence="7">PHI</shortName>
    </alternativeName>
</protein>
<dbReference type="GO" id="GO:0006094">
    <property type="term" value="P:gluconeogenesis"/>
    <property type="evidence" value="ECO:0007669"/>
    <property type="project" value="UniProtKB-UniRule"/>
</dbReference>
<comment type="similarity">
    <text evidence="2 7 8">Belongs to the GPI family.</text>
</comment>
<dbReference type="InterPro" id="IPR023096">
    <property type="entry name" value="G6P_Isomerase_C"/>
</dbReference>
<dbReference type="EC" id="5.3.1.9" evidence="7"/>
<feature type="active site" evidence="7">
    <location>
        <position position="386"/>
    </location>
</feature>
<dbReference type="InterPro" id="IPR046348">
    <property type="entry name" value="SIS_dom_sf"/>
</dbReference>
<dbReference type="GO" id="GO:0051156">
    <property type="term" value="P:glucose 6-phosphate metabolic process"/>
    <property type="evidence" value="ECO:0007669"/>
    <property type="project" value="TreeGrafter"/>
</dbReference>
<gene>
    <name evidence="7 9" type="primary">pgi</name>
    <name evidence="9" type="ORF">BUCNMO_431</name>
</gene>
<dbReference type="Proteomes" id="UP000317544">
    <property type="component" value="Chromosome"/>
</dbReference>
<dbReference type="OrthoDB" id="140919at2"/>
<dbReference type="PRINTS" id="PR00662">
    <property type="entry name" value="G6PISOMERASE"/>
</dbReference>
<evidence type="ECO:0000256" key="7">
    <source>
        <dbReference type="HAMAP-Rule" id="MF_00473"/>
    </source>
</evidence>
<comment type="pathway">
    <text evidence="1 7 8">Carbohydrate degradation; glycolysis; D-glyceraldehyde 3-phosphate and glycerone phosphate from D-glucose: step 2/4.</text>
</comment>
<dbReference type="Gene3D" id="3.40.50.10490">
    <property type="entry name" value="Glucose-6-phosphate isomerase like protein, domain 1"/>
    <property type="match status" value="2"/>
</dbReference>
<dbReference type="PROSITE" id="PS51463">
    <property type="entry name" value="P_GLUCOSE_ISOMERASE_3"/>
    <property type="match status" value="1"/>
</dbReference>
<evidence type="ECO:0000256" key="8">
    <source>
        <dbReference type="RuleBase" id="RU000612"/>
    </source>
</evidence>
<dbReference type="CDD" id="cd05015">
    <property type="entry name" value="SIS_PGI_1"/>
    <property type="match status" value="1"/>
</dbReference>
<dbReference type="Gene3D" id="1.10.1390.10">
    <property type="match status" value="1"/>
</dbReference>
<evidence type="ECO:0000256" key="4">
    <source>
        <dbReference type="ARBA" id="ARBA00023152"/>
    </source>
</evidence>
<dbReference type="AlphaFoldDB" id="A0A455TAS1"/>
<dbReference type="GO" id="GO:0097367">
    <property type="term" value="F:carbohydrate derivative binding"/>
    <property type="evidence" value="ECO:0007669"/>
    <property type="project" value="InterPro"/>
</dbReference>
<comment type="pathway">
    <text evidence="7">Carbohydrate biosynthesis; gluconeogenesis.</text>
</comment>
<accession>A0A455TAS1</accession>
<sequence length="546" mass="63165">MKYLDPINTQAWVELKKHFEQIKNVHIKDLFYNDSNRFEKFSINFDNQLLVDFSKNRITSETVNKLLQLANEMKLKSSIQSMFNGEKINYTENQPVLHVALRNQIDKKMIVHGENIMSCINKSLKKMQIFSELVINKIWIGFSNKNITDIVNIGIGGSDLGPHMVYDALTPYRNYLKVHYVSNIDGSHLLNVLKKVNPETTLFIVVSKTFTTQETMINANSACNWLLKYAKHKKFISKHFCAVTMNIQKAKSFGIDEQNIFELWDWVGGRYSLWSSVGISIMLSIGFKNFMKLLEGGHAMDRHFLETDFKKNIPVLLALISVWYNNFFRMETEAILPYDQYLHRLPEYLQQANMESNGKCVNRNGKLVTWQTGPIIWGKSGTNGQHAFYQLMHQGTKIIPCDFIAAINSHNELDDHHKILLSHFFAQTKALAFGTNSDIIFNDFKNDIEFKNHALPFKVFLGNRPTNSILLKKVTPYTLGLLLALYEHKIFTQGVIFNIFSFDQWGVELGKILSKKIFVKLNKTLNISSYDSSTENLISYYKQWKE</sequence>
<dbReference type="PANTHER" id="PTHR11469:SF1">
    <property type="entry name" value="GLUCOSE-6-PHOSPHATE ISOMERASE"/>
    <property type="match status" value="1"/>
</dbReference>
<dbReference type="RefSeq" id="WP_158345229.1">
    <property type="nucleotide sequence ID" value="NZ_AP019379.1"/>
</dbReference>
<evidence type="ECO:0000256" key="6">
    <source>
        <dbReference type="ARBA" id="ARBA00029321"/>
    </source>
</evidence>
<dbReference type="InterPro" id="IPR035482">
    <property type="entry name" value="SIS_PGI_2"/>
</dbReference>
<dbReference type="CDD" id="cd05016">
    <property type="entry name" value="SIS_PGI_2"/>
    <property type="match status" value="1"/>
</dbReference>
<dbReference type="UniPathway" id="UPA00138"/>
<proteinExistence type="inferred from homology"/>
<dbReference type="GO" id="GO:0005829">
    <property type="term" value="C:cytosol"/>
    <property type="evidence" value="ECO:0007669"/>
    <property type="project" value="TreeGrafter"/>
</dbReference>
<dbReference type="NCBIfam" id="NF001211">
    <property type="entry name" value="PRK00179.1"/>
    <property type="match status" value="1"/>
</dbReference>
<evidence type="ECO:0000256" key="3">
    <source>
        <dbReference type="ARBA" id="ARBA00022432"/>
    </source>
</evidence>
<evidence type="ECO:0000256" key="2">
    <source>
        <dbReference type="ARBA" id="ARBA00006604"/>
    </source>
</evidence>
<reference evidence="9 10" key="1">
    <citation type="journal article" date="2019" name="Proc. Natl. Acad. Sci. U.S.A.">
        <title>Exaggeration and cooption of innate immunity for social defense.</title>
        <authorList>
            <person name="Kutsukake M."/>
            <person name="Moriyama M."/>
            <person name="Shigenobu S."/>
            <person name="Meng X.-Y."/>
            <person name="Nikoh N."/>
            <person name="Noda C."/>
            <person name="Kobayashi S."/>
            <person name="Fukatsu T."/>
        </authorList>
    </citation>
    <scope>NUCLEOTIDE SEQUENCE [LARGE SCALE GENOMIC DNA]</scope>
    <source>
        <strain evidence="9 10">Nmo</strain>
    </source>
</reference>
<dbReference type="Pfam" id="PF00342">
    <property type="entry name" value="PGI"/>
    <property type="match status" value="1"/>
</dbReference>
<dbReference type="InterPro" id="IPR018189">
    <property type="entry name" value="Phosphoglucose_isomerase_CS"/>
</dbReference>